<gene>
    <name evidence="5" type="ORF">M0R45_006799</name>
</gene>
<evidence type="ECO:0000259" key="4">
    <source>
        <dbReference type="Pfam" id="PF13963"/>
    </source>
</evidence>
<dbReference type="Pfam" id="PF13960">
    <property type="entry name" value="DUF4218"/>
    <property type="match status" value="1"/>
</dbReference>
<keyword evidence="6" id="KW-1185">Reference proteome</keyword>
<dbReference type="InterPro" id="IPR025312">
    <property type="entry name" value="DUF4216"/>
</dbReference>
<feature type="domain" description="DUF4216" evidence="2">
    <location>
        <begin position="577"/>
        <end position="649"/>
    </location>
</feature>
<dbReference type="PANTHER" id="PTHR48258">
    <property type="entry name" value="DUF4218 DOMAIN-CONTAINING PROTEIN-RELATED"/>
    <property type="match status" value="1"/>
</dbReference>
<dbReference type="Proteomes" id="UP001457282">
    <property type="component" value="Unassembled WGS sequence"/>
</dbReference>
<dbReference type="Pfam" id="PF13952">
    <property type="entry name" value="DUF4216"/>
    <property type="match status" value="1"/>
</dbReference>
<proteinExistence type="predicted"/>
<organism evidence="5 6">
    <name type="scientific">Rubus argutus</name>
    <name type="common">Southern blackberry</name>
    <dbReference type="NCBI Taxonomy" id="59490"/>
    <lineage>
        <taxon>Eukaryota</taxon>
        <taxon>Viridiplantae</taxon>
        <taxon>Streptophyta</taxon>
        <taxon>Embryophyta</taxon>
        <taxon>Tracheophyta</taxon>
        <taxon>Spermatophyta</taxon>
        <taxon>Magnoliopsida</taxon>
        <taxon>eudicotyledons</taxon>
        <taxon>Gunneridae</taxon>
        <taxon>Pentapetalae</taxon>
        <taxon>rosids</taxon>
        <taxon>fabids</taxon>
        <taxon>Rosales</taxon>
        <taxon>Rosaceae</taxon>
        <taxon>Rosoideae</taxon>
        <taxon>Rosoideae incertae sedis</taxon>
        <taxon>Rubus</taxon>
    </lineage>
</organism>
<reference evidence="5 6" key="1">
    <citation type="journal article" date="2023" name="G3 (Bethesda)">
        <title>A chromosome-length genome assembly and annotation of blackberry (Rubus argutus, cv. 'Hillquist').</title>
        <authorList>
            <person name="Bruna T."/>
            <person name="Aryal R."/>
            <person name="Dudchenko O."/>
            <person name="Sargent D.J."/>
            <person name="Mead D."/>
            <person name="Buti M."/>
            <person name="Cavallini A."/>
            <person name="Hytonen T."/>
            <person name="Andres J."/>
            <person name="Pham M."/>
            <person name="Weisz D."/>
            <person name="Mascagni F."/>
            <person name="Usai G."/>
            <person name="Natali L."/>
            <person name="Bassil N."/>
            <person name="Fernandez G.E."/>
            <person name="Lomsadze A."/>
            <person name="Armour M."/>
            <person name="Olukolu B."/>
            <person name="Poorten T."/>
            <person name="Britton C."/>
            <person name="Davik J."/>
            <person name="Ashrafi H."/>
            <person name="Aiden E.L."/>
            <person name="Borodovsky M."/>
            <person name="Worthington M."/>
        </authorList>
    </citation>
    <scope>NUCLEOTIDE SEQUENCE [LARGE SCALE GENOMIC DNA]</scope>
    <source>
        <strain evidence="5">PI 553951</strain>
    </source>
</reference>
<feature type="compositionally biased region" description="Acidic residues" evidence="1">
    <location>
        <begin position="717"/>
        <end position="750"/>
    </location>
</feature>
<dbReference type="Pfam" id="PF13963">
    <property type="entry name" value="Transpos_assoc"/>
    <property type="match status" value="1"/>
</dbReference>
<evidence type="ECO:0000256" key="1">
    <source>
        <dbReference type="SAM" id="MobiDB-lite"/>
    </source>
</evidence>
<dbReference type="InterPro" id="IPR029480">
    <property type="entry name" value="Transpos_assoc"/>
</dbReference>
<dbReference type="EMBL" id="JBEDUW010000001">
    <property type="protein sequence ID" value="KAK9951352.1"/>
    <property type="molecule type" value="Genomic_DNA"/>
</dbReference>
<name>A0AAW1YS60_RUBAR</name>
<dbReference type="InterPro" id="IPR025452">
    <property type="entry name" value="DUF4218"/>
</dbReference>
<evidence type="ECO:0000259" key="3">
    <source>
        <dbReference type="Pfam" id="PF13960"/>
    </source>
</evidence>
<protein>
    <submittedName>
        <fullName evidence="5">Uncharacterized protein</fullName>
    </submittedName>
</protein>
<evidence type="ECO:0000313" key="5">
    <source>
        <dbReference type="EMBL" id="KAK9951352.1"/>
    </source>
</evidence>
<feature type="region of interest" description="Disordered" evidence="1">
    <location>
        <begin position="714"/>
        <end position="750"/>
    </location>
</feature>
<sequence length="750" mass="86899">MDKSWIQLHTRGRLQYINGVKEFLTFAVAHMKPGTNKILCPCKRCSNIEWRPPNQVEDHLYAYGMNMDYTRWTSHGEDNEDDNDNDAEFEDIVEDEEDVDDVIEMLNDYQEAGTFQNFGGSQEYGSSEEESKFRRLMSDVEQELYPGCRKFSKLSFLVKLLHLKLMKSCSNSFFTLLLVLLKEALPEGKTKDTYNSRLDLEVMGIRHKLQPVCKNGKTKFKPGCYSFSSKEKQGTCEFISSVKLPDGMASNISRCVNTSDCRISGMKSHDCHIILQRLLPVALRGYLPKDVRVAIIEYCLFFKELTSKTLKLDVLERLDKDIPLILCKLEMYFPPSFFDIMVHLPLHLAREAMLAGPVQYRWMFPFERKMHNLKDYVRNKAQPEGLIAEGYSDTECITFCSMYFRGIETRFNKPDRNFEGSDEKEKTSVSVFSQHIKMLGAAIDFELDPVEWAKLRWYVLNNCDEVYPYIMEHKAELERSNVRNVTEEQEENFYKWFLHRVQEMEEEGSPEVAEDLMNLAIGPLKSAARYTGCLRNGIRFHTRDREEKCSTQNSGVVVEGEHEGQMIDFYGLLGEIIELSYLGKNQVILFKCDWFDLSNRSGIQIDEHNFTSVNFSRTWYKNDPFVLACQTKQVFYLNDTKLGTNWHVVQRSQPRGNYDVLEEDLESENEELYQQESNGGSIHVEIGDNNVLFHRDDIDMIDVDAGTVEVHRTAEDLNMDNDSDAENSSFCDEDIEEDFMSPSDDSDSTM</sequence>
<comment type="caution">
    <text evidence="5">The sequence shown here is derived from an EMBL/GenBank/DDBJ whole genome shotgun (WGS) entry which is preliminary data.</text>
</comment>
<accession>A0AAW1YS60</accession>
<feature type="domain" description="Transposase-associated" evidence="4">
    <location>
        <begin position="3"/>
        <end position="77"/>
    </location>
</feature>
<evidence type="ECO:0000313" key="6">
    <source>
        <dbReference type="Proteomes" id="UP001457282"/>
    </source>
</evidence>
<dbReference type="AlphaFoldDB" id="A0AAW1YS60"/>
<evidence type="ECO:0000259" key="2">
    <source>
        <dbReference type="Pfam" id="PF13952"/>
    </source>
</evidence>
<feature type="domain" description="DUF4218" evidence="3">
    <location>
        <begin position="305"/>
        <end position="417"/>
    </location>
</feature>
<dbReference type="PANTHER" id="PTHR48258:SF6">
    <property type="entry name" value="LEUCINE-RICH REPEAT DOMAIN, L DOMAIN-CONTAINING PROTEIN"/>
    <property type="match status" value="1"/>
</dbReference>